<keyword evidence="4" id="KW-0812">Transmembrane</keyword>
<dbReference type="PANTHER" id="PTHR30097:SF4">
    <property type="entry name" value="SLR6042 PROTEIN"/>
    <property type="match status" value="1"/>
</dbReference>
<proteinExistence type="inferred from homology"/>
<feature type="transmembrane region" description="Helical" evidence="4">
    <location>
        <begin position="31"/>
        <end position="48"/>
    </location>
</feature>
<feature type="domain" description="CusB-like beta-barrel" evidence="6">
    <location>
        <begin position="325"/>
        <end position="400"/>
    </location>
</feature>
<comment type="caution">
    <text evidence="9">The sequence shown here is derived from an EMBL/GenBank/DDBJ whole genome shotgun (WGS) entry which is preliminary data.</text>
</comment>
<dbReference type="InterPro" id="IPR045800">
    <property type="entry name" value="HMBD"/>
</dbReference>
<dbReference type="PANTHER" id="PTHR30097">
    <property type="entry name" value="CATION EFFLUX SYSTEM PROTEIN CUSB"/>
    <property type="match status" value="1"/>
</dbReference>
<dbReference type="AlphaFoldDB" id="A0A5C5ZH89"/>
<dbReference type="GO" id="GO:0015679">
    <property type="term" value="P:plasma membrane copper ion transport"/>
    <property type="evidence" value="ECO:0007669"/>
    <property type="project" value="TreeGrafter"/>
</dbReference>
<dbReference type="Pfam" id="PF25973">
    <property type="entry name" value="BSH_CzcB"/>
    <property type="match status" value="1"/>
</dbReference>
<dbReference type="SUPFAM" id="SSF111369">
    <property type="entry name" value="HlyD-like secretion proteins"/>
    <property type="match status" value="1"/>
</dbReference>
<evidence type="ECO:0000313" key="10">
    <source>
        <dbReference type="Proteomes" id="UP000315440"/>
    </source>
</evidence>
<evidence type="ECO:0000256" key="2">
    <source>
        <dbReference type="ARBA" id="ARBA00022448"/>
    </source>
</evidence>
<organism evidence="9 10">
    <name type="scientific">Pseudobythopirellula maris</name>
    <dbReference type="NCBI Taxonomy" id="2527991"/>
    <lineage>
        <taxon>Bacteria</taxon>
        <taxon>Pseudomonadati</taxon>
        <taxon>Planctomycetota</taxon>
        <taxon>Planctomycetia</taxon>
        <taxon>Pirellulales</taxon>
        <taxon>Lacipirellulaceae</taxon>
        <taxon>Pseudobythopirellula</taxon>
    </lineage>
</organism>
<evidence type="ECO:0000259" key="5">
    <source>
        <dbReference type="Pfam" id="PF19335"/>
    </source>
</evidence>
<evidence type="ECO:0000256" key="1">
    <source>
        <dbReference type="ARBA" id="ARBA00009477"/>
    </source>
</evidence>
<keyword evidence="10" id="KW-1185">Reference proteome</keyword>
<evidence type="ECO:0000256" key="3">
    <source>
        <dbReference type="SAM" id="MobiDB-lite"/>
    </source>
</evidence>
<keyword evidence="2" id="KW-0813">Transport</keyword>
<dbReference type="Gene3D" id="2.40.30.170">
    <property type="match status" value="1"/>
</dbReference>
<dbReference type="Pfam" id="PF25954">
    <property type="entry name" value="Beta-barrel_RND_2"/>
    <property type="match status" value="1"/>
</dbReference>
<dbReference type="Pfam" id="PF25975">
    <property type="entry name" value="CzcB_C"/>
    <property type="match status" value="1"/>
</dbReference>
<dbReference type="GO" id="GO:0046914">
    <property type="term" value="F:transition metal ion binding"/>
    <property type="evidence" value="ECO:0007669"/>
    <property type="project" value="TreeGrafter"/>
</dbReference>
<accession>A0A5C5ZH89</accession>
<evidence type="ECO:0000313" key="9">
    <source>
        <dbReference type="EMBL" id="TWT86694.1"/>
    </source>
</evidence>
<feature type="domain" description="CzcB-like C-terminal circularly permuted SH3-like" evidence="8">
    <location>
        <begin position="460"/>
        <end position="520"/>
    </location>
</feature>
<evidence type="ECO:0000256" key="4">
    <source>
        <dbReference type="SAM" id="Phobius"/>
    </source>
</evidence>
<protein>
    <submittedName>
        <fullName evidence="9">Cation efflux system protein CusB</fullName>
    </submittedName>
</protein>
<dbReference type="GO" id="GO:0060003">
    <property type="term" value="P:copper ion export"/>
    <property type="evidence" value="ECO:0007669"/>
    <property type="project" value="TreeGrafter"/>
</dbReference>
<dbReference type="Proteomes" id="UP000315440">
    <property type="component" value="Unassembled WGS sequence"/>
</dbReference>
<evidence type="ECO:0000259" key="8">
    <source>
        <dbReference type="Pfam" id="PF25975"/>
    </source>
</evidence>
<keyword evidence="4" id="KW-0472">Membrane</keyword>
<evidence type="ECO:0000259" key="7">
    <source>
        <dbReference type="Pfam" id="PF25973"/>
    </source>
</evidence>
<dbReference type="InterPro" id="IPR058792">
    <property type="entry name" value="Beta-barrel_RND_2"/>
</dbReference>
<keyword evidence="4" id="KW-1133">Transmembrane helix</keyword>
<dbReference type="InterPro" id="IPR051909">
    <property type="entry name" value="MFP_Cation_Efflux"/>
</dbReference>
<dbReference type="EMBL" id="SJPQ01000004">
    <property type="protein sequence ID" value="TWT86694.1"/>
    <property type="molecule type" value="Genomic_DNA"/>
</dbReference>
<reference evidence="9 10" key="1">
    <citation type="submission" date="2019-02" db="EMBL/GenBank/DDBJ databases">
        <title>Deep-cultivation of Planctomycetes and their phenomic and genomic characterization uncovers novel biology.</title>
        <authorList>
            <person name="Wiegand S."/>
            <person name="Jogler M."/>
            <person name="Boedeker C."/>
            <person name="Pinto D."/>
            <person name="Vollmers J."/>
            <person name="Rivas-Marin E."/>
            <person name="Kohn T."/>
            <person name="Peeters S.H."/>
            <person name="Heuer A."/>
            <person name="Rast P."/>
            <person name="Oberbeckmann S."/>
            <person name="Bunk B."/>
            <person name="Jeske O."/>
            <person name="Meyerdierks A."/>
            <person name="Storesund J.E."/>
            <person name="Kallscheuer N."/>
            <person name="Luecker S."/>
            <person name="Lage O.M."/>
            <person name="Pohl T."/>
            <person name="Merkel B.J."/>
            <person name="Hornburger P."/>
            <person name="Mueller R.-W."/>
            <person name="Bruemmer F."/>
            <person name="Labrenz M."/>
            <person name="Spormann A.M."/>
            <person name="Op Den Camp H."/>
            <person name="Overmann J."/>
            <person name="Amann R."/>
            <person name="Jetten M.S.M."/>
            <person name="Mascher T."/>
            <person name="Medema M.H."/>
            <person name="Devos D.P."/>
            <person name="Kaster A.-K."/>
            <person name="Ovreas L."/>
            <person name="Rohde M."/>
            <person name="Galperin M.Y."/>
            <person name="Jogler C."/>
        </authorList>
    </citation>
    <scope>NUCLEOTIDE SEQUENCE [LARGE SCALE GENOMIC DNA]</scope>
    <source>
        <strain evidence="9 10">Mal64</strain>
    </source>
</reference>
<feature type="domain" description="CzcB-like barrel-sandwich hybrid" evidence="7">
    <location>
        <begin position="195"/>
        <end position="322"/>
    </location>
</feature>
<comment type="similarity">
    <text evidence="1">Belongs to the membrane fusion protein (MFP) (TC 8.A.1) family.</text>
</comment>
<feature type="region of interest" description="Disordered" evidence="3">
    <location>
        <begin position="1"/>
        <end position="22"/>
    </location>
</feature>
<dbReference type="RefSeq" id="WP_231993831.1">
    <property type="nucleotide sequence ID" value="NZ_SJPQ01000004.1"/>
</dbReference>
<dbReference type="InterPro" id="IPR058649">
    <property type="entry name" value="CzcB_C"/>
</dbReference>
<name>A0A5C5ZH89_9BACT</name>
<dbReference type="Gene3D" id="2.40.420.20">
    <property type="match status" value="1"/>
</dbReference>
<sequence length="558" mass="60254">MKTANEFVRGETQSSSRPGAMRSWVARTTRQAGIAVGAMVLCLFLVGLSQRIGWIRSADGTASAPESVEAATAEFTCPMHPEIRQDAEGKCPICGMALVPVAVASSKETPEVKADAESERYICPMMCTPPQGEPGKCPVCAMDLVLAEAGGGGERSVSIDAAARRILGIRTATVQRKPAYRTIHSIGQLAYDQERMATIAAYVDGRLEEMYAEYEGVEVAKGDDLALVYSPALYSAQVEYLSSLDTPALSVLGNRNDKLSEVAQDNLQELGMTPSQIDRLLTTRQADKRLRITSPITGTVVKRFKVEGDYLKTGEPIYRVVDLSTVWLMLDLYPSDAARVRFGQEVQAEVQSYPGEVYTGRVAFIDPVVSDKTRTVGVRVELSNFDGRLKPGDYATATIRVPAIPLDEVYDPALAGKWISPMHPQIVRTEPGVCPICQMDLVPTTRYGYAAQPPADDGEIVVPRSAVLMAGDNSVVYVETKPGEFELREVTIAALTDESAVLLDGLTVGDTVATDGNFLIDSQMQLGGKPSLMDPSRGEDKNEADAPMPAMTEAPHAH</sequence>
<feature type="domain" description="Heavy metal binding" evidence="5">
    <location>
        <begin position="76"/>
        <end position="101"/>
    </location>
</feature>
<dbReference type="Pfam" id="PF19335">
    <property type="entry name" value="HMBD"/>
    <property type="match status" value="2"/>
</dbReference>
<dbReference type="InterPro" id="IPR058647">
    <property type="entry name" value="BSH_CzcB-like"/>
</dbReference>
<evidence type="ECO:0000259" key="6">
    <source>
        <dbReference type="Pfam" id="PF25954"/>
    </source>
</evidence>
<dbReference type="GO" id="GO:0030288">
    <property type="term" value="C:outer membrane-bounded periplasmic space"/>
    <property type="evidence" value="ECO:0007669"/>
    <property type="project" value="TreeGrafter"/>
</dbReference>
<feature type="domain" description="Heavy metal binding" evidence="5">
    <location>
        <begin position="417"/>
        <end position="443"/>
    </location>
</feature>
<feature type="region of interest" description="Disordered" evidence="3">
    <location>
        <begin position="525"/>
        <end position="558"/>
    </location>
</feature>
<dbReference type="FunFam" id="2.40.30.170:FF:000010">
    <property type="entry name" value="Efflux RND transporter periplasmic adaptor subunit"/>
    <property type="match status" value="1"/>
</dbReference>
<gene>
    <name evidence="9" type="primary">cusB</name>
    <name evidence="9" type="ORF">Mal64_35230</name>
</gene>